<dbReference type="Proteomes" id="UP001181693">
    <property type="component" value="Unassembled WGS sequence"/>
</dbReference>
<feature type="chain" id="PRO_5043550939" description="Secreted protein" evidence="1">
    <location>
        <begin position="18"/>
        <end position="90"/>
    </location>
</feature>
<evidence type="ECO:0008006" key="4">
    <source>
        <dbReference type="Google" id="ProtNLM"/>
    </source>
</evidence>
<comment type="caution">
    <text evidence="2">The sequence shown here is derived from an EMBL/GenBank/DDBJ whole genome shotgun (WGS) entry which is preliminary data.</text>
</comment>
<keyword evidence="1" id="KW-0732">Signal</keyword>
<evidence type="ECO:0000256" key="1">
    <source>
        <dbReference type="SAM" id="SignalP"/>
    </source>
</evidence>
<evidence type="ECO:0000313" key="3">
    <source>
        <dbReference type="Proteomes" id="UP001181693"/>
    </source>
</evidence>
<name>A0AAV3BAP6_PYXAD</name>
<dbReference type="AlphaFoldDB" id="A0AAV3BAP6"/>
<sequence length="90" mass="9944">MLVNLFFLCAHRPMTWGLASEQNIWTTFLSSVGWLKTPTPTWGLGCKAALPLPANATQSVMCCRDQAEKNGGKALFGTCSLLNKNMYIYI</sequence>
<feature type="signal peptide" evidence="1">
    <location>
        <begin position="1"/>
        <end position="17"/>
    </location>
</feature>
<protein>
    <recommendedName>
        <fullName evidence="4">Secreted protein</fullName>
    </recommendedName>
</protein>
<keyword evidence="3" id="KW-1185">Reference proteome</keyword>
<accession>A0AAV3BAP6</accession>
<reference evidence="2" key="1">
    <citation type="thesis" date="2020" institute="ProQuest LLC" country="789 East Eisenhower Parkway, Ann Arbor, MI, USA">
        <title>Comparative Genomics and Chromosome Evolution.</title>
        <authorList>
            <person name="Mudd A.B."/>
        </authorList>
    </citation>
    <scope>NUCLEOTIDE SEQUENCE</scope>
    <source>
        <strain evidence="2">1538</strain>
        <tissue evidence="2">Blood</tissue>
    </source>
</reference>
<organism evidence="2 3">
    <name type="scientific">Pyxicephalus adspersus</name>
    <name type="common">African bullfrog</name>
    <dbReference type="NCBI Taxonomy" id="30357"/>
    <lineage>
        <taxon>Eukaryota</taxon>
        <taxon>Metazoa</taxon>
        <taxon>Chordata</taxon>
        <taxon>Craniata</taxon>
        <taxon>Vertebrata</taxon>
        <taxon>Euteleostomi</taxon>
        <taxon>Amphibia</taxon>
        <taxon>Batrachia</taxon>
        <taxon>Anura</taxon>
        <taxon>Neobatrachia</taxon>
        <taxon>Ranoidea</taxon>
        <taxon>Pyxicephalidae</taxon>
        <taxon>Pyxicephalinae</taxon>
        <taxon>Pyxicephalus</taxon>
    </lineage>
</organism>
<proteinExistence type="predicted"/>
<evidence type="ECO:0000313" key="2">
    <source>
        <dbReference type="EMBL" id="DBA33562.1"/>
    </source>
</evidence>
<gene>
    <name evidence="2" type="ORF">GDO54_001228</name>
</gene>
<dbReference type="EMBL" id="DYDO01000001">
    <property type="protein sequence ID" value="DBA33562.1"/>
    <property type="molecule type" value="Genomic_DNA"/>
</dbReference>